<dbReference type="AlphaFoldDB" id="A0A1U7N6K5"/>
<keyword evidence="2" id="KW-1185">Reference proteome</keyword>
<proteinExistence type="predicted"/>
<evidence type="ECO:0000313" key="1">
    <source>
        <dbReference type="EMBL" id="OLT61578.1"/>
    </source>
</evidence>
<accession>A0A1U7N6K5</accession>
<organism evidence="1 2">
    <name type="scientific">Moorena bouillonii PNG</name>
    <dbReference type="NCBI Taxonomy" id="568701"/>
    <lineage>
        <taxon>Bacteria</taxon>
        <taxon>Bacillati</taxon>
        <taxon>Cyanobacteriota</taxon>
        <taxon>Cyanophyceae</taxon>
        <taxon>Coleofasciculales</taxon>
        <taxon>Coleofasciculaceae</taxon>
        <taxon>Moorena</taxon>
    </lineage>
</organism>
<dbReference type="EMBL" id="MKZS01000001">
    <property type="protein sequence ID" value="OLT61578.1"/>
    <property type="molecule type" value="Genomic_DNA"/>
</dbReference>
<gene>
    <name evidence="1" type="ORF">BJP37_23735</name>
</gene>
<dbReference type="RefSeq" id="WP_075902813.1">
    <property type="nucleotide sequence ID" value="NZ_MKZS01000001.1"/>
</dbReference>
<reference evidence="1 2" key="1">
    <citation type="submission" date="2016-10" db="EMBL/GenBank/DDBJ databases">
        <title>Comparative genomics uncovers the prolific and rare metabolic potential of the cyanobacterial genus Moorea.</title>
        <authorList>
            <person name="Leao T."/>
            <person name="Castelao G."/>
            <person name="Korobeynikov A."/>
            <person name="Monroe E.A."/>
            <person name="Podell S."/>
            <person name="Glukhov E."/>
            <person name="Allen E."/>
            <person name="Gerwick W.H."/>
            <person name="Gerwick L."/>
        </authorList>
    </citation>
    <scope>NUCLEOTIDE SEQUENCE [LARGE SCALE GENOMIC DNA]</scope>
    <source>
        <strain evidence="1 2">PNG5-198</strain>
    </source>
</reference>
<comment type="caution">
    <text evidence="1">The sequence shown here is derived from an EMBL/GenBank/DDBJ whole genome shotgun (WGS) entry which is preliminary data.</text>
</comment>
<sequence>MAKFRFKQSYPGDYQQNRIILGLILRQPGKIRTFLKIYLLNSEEATEIGDLPTQWQGEWVDSGASLPMVINALCFREATELGLRNFSSPVRYSNVNNLDKELDRAFAIKVLLLP</sequence>
<name>A0A1U7N6K5_9CYAN</name>
<dbReference type="Proteomes" id="UP000186657">
    <property type="component" value="Unassembled WGS sequence"/>
</dbReference>
<evidence type="ECO:0000313" key="2">
    <source>
        <dbReference type="Proteomes" id="UP000186657"/>
    </source>
</evidence>
<protein>
    <submittedName>
        <fullName evidence="1">Uncharacterized protein</fullName>
    </submittedName>
</protein>